<keyword evidence="2" id="KW-1185">Reference proteome</keyword>
<name>C7H9Q4_FAED2</name>
<dbReference type="Proteomes" id="UP000004619">
    <property type="component" value="Unassembled WGS sequence"/>
</dbReference>
<sequence>MVETQKIHEKFKLSCIGMTYPRAFWRFMEIFLSGHRVCACRRKI</sequence>
<accession>C7H9Q4</accession>
<proteinExistence type="predicted"/>
<dbReference type="EMBL" id="ACOP02000081">
    <property type="protein sequence ID" value="EEU95379.1"/>
    <property type="molecule type" value="Genomic_DNA"/>
</dbReference>
<evidence type="ECO:0000313" key="1">
    <source>
        <dbReference type="EMBL" id="EEU95379.1"/>
    </source>
</evidence>
<comment type="caution">
    <text evidence="1">The sequence shown here is derived from an EMBL/GenBank/DDBJ whole genome shotgun (WGS) entry which is preliminary data.</text>
</comment>
<protein>
    <submittedName>
        <fullName evidence="1">Uncharacterized protein</fullName>
    </submittedName>
</protein>
<reference evidence="1" key="1">
    <citation type="submission" date="2009-08" db="EMBL/GenBank/DDBJ databases">
        <authorList>
            <person name="Weinstock G."/>
            <person name="Sodergren E."/>
            <person name="Clifton S."/>
            <person name="Fulton L."/>
            <person name="Fulton B."/>
            <person name="Courtney L."/>
            <person name="Fronick C."/>
            <person name="Harrison M."/>
            <person name="Strong C."/>
            <person name="Farmer C."/>
            <person name="Delahaunty K."/>
            <person name="Markovic C."/>
            <person name="Hall O."/>
            <person name="Minx P."/>
            <person name="Tomlinson C."/>
            <person name="Mitreva M."/>
            <person name="Nelson J."/>
            <person name="Hou S."/>
            <person name="Wollam A."/>
            <person name="Pepin K.H."/>
            <person name="Johnson M."/>
            <person name="Bhonagiri V."/>
            <person name="Nash W.E."/>
            <person name="Warren W."/>
            <person name="Chinwalla A."/>
            <person name="Mardis E.R."/>
            <person name="Wilson R.K."/>
        </authorList>
    </citation>
    <scope>NUCLEOTIDE SEQUENCE [LARGE SCALE GENOMIC DNA]</scope>
    <source>
        <strain evidence="1">A2-165</strain>
    </source>
</reference>
<evidence type="ECO:0000313" key="2">
    <source>
        <dbReference type="Proteomes" id="UP000004619"/>
    </source>
</evidence>
<dbReference type="AlphaFoldDB" id="C7H9Q4"/>
<organism evidence="1 2">
    <name type="scientific">Faecalibacterium duncaniae (strain DSM 17677 / JCM 31915 / A2-165)</name>
    <name type="common">Faecalibacterium prausnitzii</name>
    <dbReference type="NCBI Taxonomy" id="411483"/>
    <lineage>
        <taxon>Bacteria</taxon>
        <taxon>Bacillati</taxon>
        <taxon>Bacillota</taxon>
        <taxon>Clostridia</taxon>
        <taxon>Eubacteriales</taxon>
        <taxon>Oscillospiraceae</taxon>
        <taxon>Faecalibacterium</taxon>
    </lineage>
</organism>
<gene>
    <name evidence="1" type="ORF">FAEPRAA2165_03057</name>
</gene>
<dbReference type="HOGENOM" id="CLU_3216526_0_0_9"/>